<evidence type="ECO:0000256" key="4">
    <source>
        <dbReference type="ARBA" id="ARBA00023136"/>
    </source>
</evidence>
<feature type="transmembrane region" description="Helical" evidence="5">
    <location>
        <begin position="136"/>
        <end position="166"/>
    </location>
</feature>
<dbReference type="PANTHER" id="PTHR30249:SF0">
    <property type="entry name" value="PLASTIDAL GLYCOLATE_GLYCERATE TRANSLOCATOR 1, CHLOROPLASTIC"/>
    <property type="match status" value="1"/>
</dbReference>
<dbReference type="PANTHER" id="PTHR30249">
    <property type="entry name" value="PUTATIVE SEROTONIN TRANSPORTER"/>
    <property type="match status" value="1"/>
</dbReference>
<dbReference type="InterPro" id="IPR007300">
    <property type="entry name" value="CidB/LrgB"/>
</dbReference>
<keyword evidence="2 5" id="KW-0812">Transmembrane</keyword>
<name>A0A9D9H5P6_9SPIO</name>
<evidence type="ECO:0000256" key="5">
    <source>
        <dbReference type="SAM" id="Phobius"/>
    </source>
</evidence>
<proteinExistence type="predicted"/>
<gene>
    <name evidence="6" type="ORF">IAA97_04135</name>
</gene>
<reference evidence="6" key="2">
    <citation type="journal article" date="2021" name="PeerJ">
        <title>Extensive microbial diversity within the chicken gut microbiome revealed by metagenomics and culture.</title>
        <authorList>
            <person name="Gilroy R."/>
            <person name="Ravi A."/>
            <person name="Getino M."/>
            <person name="Pursley I."/>
            <person name="Horton D.L."/>
            <person name="Alikhan N.F."/>
            <person name="Baker D."/>
            <person name="Gharbi K."/>
            <person name="Hall N."/>
            <person name="Watson M."/>
            <person name="Adriaenssens E.M."/>
            <person name="Foster-Nyarko E."/>
            <person name="Jarju S."/>
            <person name="Secka A."/>
            <person name="Antonio M."/>
            <person name="Oren A."/>
            <person name="Chaudhuri R.R."/>
            <person name="La Ragione R."/>
            <person name="Hildebrand F."/>
            <person name="Pallen M.J."/>
        </authorList>
    </citation>
    <scope>NUCLEOTIDE SEQUENCE</scope>
    <source>
        <strain evidence="6">7293</strain>
    </source>
</reference>
<feature type="transmembrane region" description="Helical" evidence="5">
    <location>
        <begin position="94"/>
        <end position="116"/>
    </location>
</feature>
<protein>
    <submittedName>
        <fullName evidence="6">LrgB family protein</fullName>
    </submittedName>
</protein>
<evidence type="ECO:0000256" key="3">
    <source>
        <dbReference type="ARBA" id="ARBA00022989"/>
    </source>
</evidence>
<feature type="transmembrane region" description="Helical" evidence="5">
    <location>
        <begin position="64"/>
        <end position="82"/>
    </location>
</feature>
<dbReference type="AlphaFoldDB" id="A0A9D9H5P6"/>
<sequence length="227" mass="23722">MKELITASPLFGIAITIISYTLGLKINRRTGKAIFNPLLIAEILIIAVLIIFKIPFSAYNNGGAIINLFLGPMTAMLAYSIYRERMLVRKHIVAIIAGTVAGSIASIISIILLSHLFGINETLSASLIPKSVTTPIAIAVSASLGGIRSLTVTALLLTGVAGNILAPFMIKLFRVKNRVAQGVAIGTASHVVGTSKALEMGEDIGAISSIALSFSGIVTAIIAILVL</sequence>
<evidence type="ECO:0000313" key="7">
    <source>
        <dbReference type="Proteomes" id="UP000823615"/>
    </source>
</evidence>
<dbReference type="Proteomes" id="UP000823615">
    <property type="component" value="Unassembled WGS sequence"/>
</dbReference>
<dbReference type="EMBL" id="JADIMT010000053">
    <property type="protein sequence ID" value="MBO8436147.1"/>
    <property type="molecule type" value="Genomic_DNA"/>
</dbReference>
<feature type="transmembrane region" description="Helical" evidence="5">
    <location>
        <begin position="6"/>
        <end position="26"/>
    </location>
</feature>
<evidence type="ECO:0000256" key="2">
    <source>
        <dbReference type="ARBA" id="ARBA00022692"/>
    </source>
</evidence>
<feature type="transmembrane region" description="Helical" evidence="5">
    <location>
        <begin position="33"/>
        <end position="52"/>
    </location>
</feature>
<comment type="caution">
    <text evidence="6">The sequence shown here is derived from an EMBL/GenBank/DDBJ whole genome shotgun (WGS) entry which is preliminary data.</text>
</comment>
<keyword evidence="3 5" id="KW-1133">Transmembrane helix</keyword>
<organism evidence="6 7">
    <name type="scientific">Candidatus Ornithospirochaeta stercoripullorum</name>
    <dbReference type="NCBI Taxonomy" id="2840899"/>
    <lineage>
        <taxon>Bacteria</taxon>
        <taxon>Pseudomonadati</taxon>
        <taxon>Spirochaetota</taxon>
        <taxon>Spirochaetia</taxon>
        <taxon>Spirochaetales</taxon>
        <taxon>Spirochaetaceae</taxon>
        <taxon>Spirochaetaceae incertae sedis</taxon>
        <taxon>Candidatus Ornithospirochaeta</taxon>
    </lineage>
</organism>
<accession>A0A9D9H5P6</accession>
<keyword evidence="4 5" id="KW-0472">Membrane</keyword>
<comment type="subcellular location">
    <subcellularLocation>
        <location evidence="1">Membrane</location>
        <topology evidence="1">Multi-pass membrane protein</topology>
    </subcellularLocation>
</comment>
<evidence type="ECO:0000313" key="6">
    <source>
        <dbReference type="EMBL" id="MBO8436147.1"/>
    </source>
</evidence>
<dbReference type="Pfam" id="PF04172">
    <property type="entry name" value="LrgB"/>
    <property type="match status" value="1"/>
</dbReference>
<reference evidence="6" key="1">
    <citation type="submission" date="2020-10" db="EMBL/GenBank/DDBJ databases">
        <authorList>
            <person name="Gilroy R."/>
        </authorList>
    </citation>
    <scope>NUCLEOTIDE SEQUENCE</scope>
    <source>
        <strain evidence="6">7293</strain>
    </source>
</reference>
<feature type="transmembrane region" description="Helical" evidence="5">
    <location>
        <begin position="204"/>
        <end position="226"/>
    </location>
</feature>
<dbReference type="GO" id="GO:0016020">
    <property type="term" value="C:membrane"/>
    <property type="evidence" value="ECO:0007669"/>
    <property type="project" value="UniProtKB-SubCell"/>
</dbReference>
<evidence type="ECO:0000256" key="1">
    <source>
        <dbReference type="ARBA" id="ARBA00004141"/>
    </source>
</evidence>